<comment type="caution">
    <text evidence="2">The sequence shown here is derived from an EMBL/GenBank/DDBJ whole genome shotgun (WGS) entry which is preliminary data.</text>
</comment>
<keyword evidence="1" id="KW-0472">Membrane</keyword>
<keyword evidence="3" id="KW-1185">Reference proteome</keyword>
<feature type="transmembrane region" description="Helical" evidence="1">
    <location>
        <begin position="46"/>
        <end position="69"/>
    </location>
</feature>
<proteinExistence type="predicted"/>
<evidence type="ECO:0000313" key="2">
    <source>
        <dbReference type="EMBL" id="KAJ7702183.1"/>
    </source>
</evidence>
<protein>
    <submittedName>
        <fullName evidence="2">Uncharacterized protein</fullName>
    </submittedName>
</protein>
<dbReference type="Proteomes" id="UP001221757">
    <property type="component" value="Unassembled WGS sequence"/>
</dbReference>
<evidence type="ECO:0000313" key="3">
    <source>
        <dbReference type="Proteomes" id="UP001221757"/>
    </source>
</evidence>
<reference evidence="2" key="1">
    <citation type="submission" date="2023-03" db="EMBL/GenBank/DDBJ databases">
        <title>Massive genome expansion in bonnet fungi (Mycena s.s.) driven by repeated elements and novel gene families across ecological guilds.</title>
        <authorList>
            <consortium name="Lawrence Berkeley National Laboratory"/>
            <person name="Harder C.B."/>
            <person name="Miyauchi S."/>
            <person name="Viragh M."/>
            <person name="Kuo A."/>
            <person name="Thoen E."/>
            <person name="Andreopoulos B."/>
            <person name="Lu D."/>
            <person name="Skrede I."/>
            <person name="Drula E."/>
            <person name="Henrissat B."/>
            <person name="Morin E."/>
            <person name="Kohler A."/>
            <person name="Barry K."/>
            <person name="LaButti K."/>
            <person name="Morin E."/>
            <person name="Salamov A."/>
            <person name="Lipzen A."/>
            <person name="Mereny Z."/>
            <person name="Hegedus B."/>
            <person name="Baldrian P."/>
            <person name="Stursova M."/>
            <person name="Weitz H."/>
            <person name="Taylor A."/>
            <person name="Grigoriev I.V."/>
            <person name="Nagy L.G."/>
            <person name="Martin F."/>
            <person name="Kauserud H."/>
        </authorList>
    </citation>
    <scope>NUCLEOTIDE SEQUENCE</scope>
    <source>
        <strain evidence="2">CBHHK067</strain>
    </source>
</reference>
<keyword evidence="1" id="KW-1133">Transmembrane helix</keyword>
<sequence>MTNVAGILWLPILRNAIFTSLAKFAENVWFGSAGPAERSGLSERSLAASALFLASNLAAAGACCLRTWIRRRWVR</sequence>
<gene>
    <name evidence="2" type="ORF">B0H17DRAFT_1194703</name>
</gene>
<keyword evidence="1" id="KW-0812">Transmembrane</keyword>
<dbReference type="EMBL" id="JARKIE010000015">
    <property type="protein sequence ID" value="KAJ7702183.1"/>
    <property type="molecule type" value="Genomic_DNA"/>
</dbReference>
<dbReference type="AlphaFoldDB" id="A0AAD7GMW9"/>
<name>A0AAD7GMW9_MYCRO</name>
<accession>A0AAD7GMW9</accession>
<evidence type="ECO:0000256" key="1">
    <source>
        <dbReference type="SAM" id="Phobius"/>
    </source>
</evidence>
<organism evidence="2 3">
    <name type="scientific">Mycena rosella</name>
    <name type="common">Pink bonnet</name>
    <name type="synonym">Agaricus rosellus</name>
    <dbReference type="NCBI Taxonomy" id="1033263"/>
    <lineage>
        <taxon>Eukaryota</taxon>
        <taxon>Fungi</taxon>
        <taxon>Dikarya</taxon>
        <taxon>Basidiomycota</taxon>
        <taxon>Agaricomycotina</taxon>
        <taxon>Agaricomycetes</taxon>
        <taxon>Agaricomycetidae</taxon>
        <taxon>Agaricales</taxon>
        <taxon>Marasmiineae</taxon>
        <taxon>Mycenaceae</taxon>
        <taxon>Mycena</taxon>
    </lineage>
</organism>